<evidence type="ECO:0000313" key="10">
    <source>
        <dbReference type="Proteomes" id="UP000197424"/>
    </source>
</evidence>
<evidence type="ECO:0000259" key="7">
    <source>
        <dbReference type="PROSITE" id="PS50045"/>
    </source>
</evidence>
<keyword evidence="6" id="KW-0597">Phosphoprotein</keyword>
<organism evidence="9 10">
    <name type="scientific">Laribacter hongkongensis</name>
    <dbReference type="NCBI Taxonomy" id="168471"/>
    <lineage>
        <taxon>Bacteria</taxon>
        <taxon>Pseudomonadati</taxon>
        <taxon>Pseudomonadota</taxon>
        <taxon>Betaproteobacteria</taxon>
        <taxon>Neisseriales</taxon>
        <taxon>Aquaspirillaceae</taxon>
        <taxon>Laribacter</taxon>
    </lineage>
</organism>
<dbReference type="Pfam" id="PF00158">
    <property type="entry name" value="Sigma54_activat"/>
    <property type="match status" value="1"/>
</dbReference>
<feature type="domain" description="Sigma-54 factor interaction" evidence="7">
    <location>
        <begin position="134"/>
        <end position="363"/>
    </location>
</feature>
<proteinExistence type="predicted"/>
<dbReference type="PROSITE" id="PS00676">
    <property type="entry name" value="SIGMA54_INTERACT_2"/>
    <property type="match status" value="1"/>
</dbReference>
<dbReference type="PANTHER" id="PTHR32071:SF21">
    <property type="entry name" value="TRANSCRIPTIONAL REGULATORY PROTEIN FLGR"/>
    <property type="match status" value="1"/>
</dbReference>
<dbReference type="PROSITE" id="PS00688">
    <property type="entry name" value="SIGMA54_INTERACT_3"/>
    <property type="match status" value="1"/>
</dbReference>
<dbReference type="InterPro" id="IPR001789">
    <property type="entry name" value="Sig_transdc_resp-reg_receiver"/>
</dbReference>
<dbReference type="PROSITE" id="PS00675">
    <property type="entry name" value="SIGMA54_INTERACT_1"/>
    <property type="match status" value="1"/>
</dbReference>
<keyword evidence="1" id="KW-0547">Nucleotide-binding</keyword>
<dbReference type="Pfam" id="PF25601">
    <property type="entry name" value="AAA_lid_14"/>
    <property type="match status" value="1"/>
</dbReference>
<dbReference type="AlphaFoldDB" id="A0A248LLE1"/>
<keyword evidence="3" id="KW-0805">Transcription regulation</keyword>
<dbReference type="GO" id="GO:0005524">
    <property type="term" value="F:ATP binding"/>
    <property type="evidence" value="ECO:0007669"/>
    <property type="project" value="UniProtKB-KW"/>
</dbReference>
<dbReference type="GO" id="GO:0000160">
    <property type="term" value="P:phosphorelay signal transduction system"/>
    <property type="evidence" value="ECO:0007669"/>
    <property type="project" value="InterPro"/>
</dbReference>
<evidence type="ECO:0000256" key="1">
    <source>
        <dbReference type="ARBA" id="ARBA00022741"/>
    </source>
</evidence>
<dbReference type="InterPro" id="IPR002197">
    <property type="entry name" value="HTH_Fis"/>
</dbReference>
<dbReference type="Gene3D" id="1.10.10.60">
    <property type="entry name" value="Homeodomain-like"/>
    <property type="match status" value="1"/>
</dbReference>
<dbReference type="InterPro" id="IPR025662">
    <property type="entry name" value="Sigma_54_int_dom_ATP-bd_1"/>
</dbReference>
<evidence type="ECO:0000256" key="6">
    <source>
        <dbReference type="PROSITE-ProRule" id="PRU00169"/>
    </source>
</evidence>
<dbReference type="SMART" id="SM00448">
    <property type="entry name" value="REC"/>
    <property type="match status" value="1"/>
</dbReference>
<evidence type="ECO:0000256" key="3">
    <source>
        <dbReference type="ARBA" id="ARBA00023015"/>
    </source>
</evidence>
<dbReference type="GO" id="GO:0043565">
    <property type="term" value="F:sequence-specific DNA binding"/>
    <property type="evidence" value="ECO:0007669"/>
    <property type="project" value="InterPro"/>
</dbReference>
<dbReference type="InterPro" id="IPR027417">
    <property type="entry name" value="P-loop_NTPase"/>
</dbReference>
<sequence>MKELPILVVEDDLALREALVDTLELAGVAVRVAGDGEEALAVLRREPVGLVLSDAQMQPMDGYRLFFEMRQRRLQVPFMLMTAHGAIDRAVDLLRAGACHYLTKPFEPSTLLVEVEKHRLKLSEVPESDDGQQPVAHSPVMRELLKMARKVAASEATVLITGESGVGKEVMARFLHANSPRANHPFVAVNCAAIPESLFESVLFGHEKGAFTGALSSHAGKFEQAQGGTLLLDEISEMSAAMQAKLLRVIQEREVERVGGQRPVRLHVRFLATTNRDLAAEVAAGRFRADLYYRIHVFEMNIPPLRQRREDILPLACNYLKRHDKSLNFTDFVITDAAAAKLTAHDWPGNIRELENVLQRAEILAEAGVVDADCLHWSGSLIPLSCQGVLHSGDVLPVHVPEQPVDMKSLEKQHIVETLRTVGGVRRLAAERLGISERTLRYKLARWREAGEIDLATLAGERHGEDA</sequence>
<keyword evidence="5" id="KW-0804">Transcription</keyword>
<dbReference type="OrthoDB" id="3516932at2"/>
<protein>
    <submittedName>
        <fullName evidence="9">Sigma-54-dependent Fis family transcriptional regulator</fullName>
    </submittedName>
</protein>
<dbReference type="Pfam" id="PF00072">
    <property type="entry name" value="Response_reg"/>
    <property type="match status" value="1"/>
</dbReference>
<dbReference type="PROSITE" id="PS50110">
    <property type="entry name" value="RESPONSE_REGULATORY"/>
    <property type="match status" value="1"/>
</dbReference>
<gene>
    <name evidence="9" type="ORF">LHGZ1_2433</name>
</gene>
<dbReference type="Gene3D" id="1.10.8.60">
    <property type="match status" value="1"/>
</dbReference>
<dbReference type="Gene3D" id="3.40.50.2300">
    <property type="match status" value="1"/>
</dbReference>
<dbReference type="InterPro" id="IPR003593">
    <property type="entry name" value="AAA+_ATPase"/>
</dbReference>
<reference evidence="10" key="1">
    <citation type="submission" date="2017-06" db="EMBL/GenBank/DDBJ databases">
        <title>Whole genome sequence of Laribacter hongkongensis LHGZ1.</title>
        <authorList>
            <person name="Chen D."/>
            <person name="Wu H."/>
            <person name="Chen J."/>
        </authorList>
    </citation>
    <scope>NUCLEOTIDE SEQUENCE [LARGE SCALE GENOMIC DNA]</scope>
    <source>
        <strain evidence="10">LHGZ1</strain>
    </source>
</reference>
<evidence type="ECO:0000313" key="9">
    <source>
        <dbReference type="EMBL" id="ASJ25264.1"/>
    </source>
</evidence>
<dbReference type="InterPro" id="IPR011006">
    <property type="entry name" value="CheY-like_superfamily"/>
</dbReference>
<dbReference type="Gene3D" id="3.40.50.300">
    <property type="entry name" value="P-loop containing nucleotide triphosphate hydrolases"/>
    <property type="match status" value="1"/>
</dbReference>
<dbReference type="EMBL" id="CP022115">
    <property type="protein sequence ID" value="ASJ25264.1"/>
    <property type="molecule type" value="Genomic_DNA"/>
</dbReference>
<dbReference type="GO" id="GO:0006355">
    <property type="term" value="P:regulation of DNA-templated transcription"/>
    <property type="evidence" value="ECO:0007669"/>
    <property type="project" value="InterPro"/>
</dbReference>
<dbReference type="RefSeq" id="WP_088861208.1">
    <property type="nucleotide sequence ID" value="NZ_CP022115.1"/>
</dbReference>
<dbReference type="InterPro" id="IPR025944">
    <property type="entry name" value="Sigma_54_int_dom_CS"/>
</dbReference>
<dbReference type="InterPro" id="IPR002078">
    <property type="entry name" value="Sigma_54_int"/>
</dbReference>
<evidence type="ECO:0000259" key="8">
    <source>
        <dbReference type="PROSITE" id="PS50110"/>
    </source>
</evidence>
<dbReference type="SUPFAM" id="SSF52172">
    <property type="entry name" value="CheY-like"/>
    <property type="match status" value="1"/>
</dbReference>
<dbReference type="Proteomes" id="UP000197424">
    <property type="component" value="Chromosome"/>
</dbReference>
<dbReference type="CDD" id="cd00009">
    <property type="entry name" value="AAA"/>
    <property type="match status" value="1"/>
</dbReference>
<dbReference type="InterPro" id="IPR058031">
    <property type="entry name" value="AAA_lid_NorR"/>
</dbReference>
<dbReference type="InterPro" id="IPR009057">
    <property type="entry name" value="Homeodomain-like_sf"/>
</dbReference>
<keyword evidence="2" id="KW-0067">ATP-binding</keyword>
<evidence type="ECO:0000256" key="2">
    <source>
        <dbReference type="ARBA" id="ARBA00022840"/>
    </source>
</evidence>
<name>A0A248LLE1_9NEIS</name>
<keyword evidence="4" id="KW-0238">DNA-binding</keyword>
<accession>A0A248LLE1</accession>
<evidence type="ECO:0000256" key="4">
    <source>
        <dbReference type="ARBA" id="ARBA00023125"/>
    </source>
</evidence>
<dbReference type="FunFam" id="3.40.50.300:FF:000006">
    <property type="entry name" value="DNA-binding transcriptional regulator NtrC"/>
    <property type="match status" value="1"/>
</dbReference>
<dbReference type="SUPFAM" id="SSF46689">
    <property type="entry name" value="Homeodomain-like"/>
    <property type="match status" value="1"/>
</dbReference>
<feature type="domain" description="Response regulatory" evidence="8">
    <location>
        <begin position="5"/>
        <end position="119"/>
    </location>
</feature>
<dbReference type="PANTHER" id="PTHR32071">
    <property type="entry name" value="TRANSCRIPTIONAL REGULATORY PROTEIN"/>
    <property type="match status" value="1"/>
</dbReference>
<dbReference type="Pfam" id="PF02954">
    <property type="entry name" value="HTH_8"/>
    <property type="match status" value="1"/>
</dbReference>
<dbReference type="InterPro" id="IPR025943">
    <property type="entry name" value="Sigma_54_int_dom_ATP-bd_2"/>
</dbReference>
<dbReference type="SUPFAM" id="SSF52540">
    <property type="entry name" value="P-loop containing nucleoside triphosphate hydrolases"/>
    <property type="match status" value="1"/>
</dbReference>
<dbReference type="PROSITE" id="PS50045">
    <property type="entry name" value="SIGMA54_INTERACT_4"/>
    <property type="match status" value="1"/>
</dbReference>
<evidence type="ECO:0000256" key="5">
    <source>
        <dbReference type="ARBA" id="ARBA00023163"/>
    </source>
</evidence>
<dbReference type="SMART" id="SM00382">
    <property type="entry name" value="AAA"/>
    <property type="match status" value="1"/>
</dbReference>
<feature type="modified residue" description="4-aspartylphosphate" evidence="6">
    <location>
        <position position="54"/>
    </location>
</feature>